<keyword evidence="9" id="KW-0812">Transmembrane</keyword>
<dbReference type="Pfam" id="PF00512">
    <property type="entry name" value="HisKA"/>
    <property type="match status" value="1"/>
</dbReference>
<keyword evidence="5" id="KW-0547">Nucleotide-binding</keyword>
<feature type="domain" description="Histidine kinase" evidence="10">
    <location>
        <begin position="343"/>
        <end position="551"/>
    </location>
</feature>
<dbReference type="CDD" id="cd00075">
    <property type="entry name" value="HATPase"/>
    <property type="match status" value="1"/>
</dbReference>
<keyword evidence="3" id="KW-0597">Phosphoprotein</keyword>
<dbReference type="GO" id="GO:0000155">
    <property type="term" value="F:phosphorelay sensor kinase activity"/>
    <property type="evidence" value="ECO:0007669"/>
    <property type="project" value="InterPro"/>
</dbReference>
<dbReference type="Proteomes" id="UP000777784">
    <property type="component" value="Unassembled WGS sequence"/>
</dbReference>
<dbReference type="SUPFAM" id="SSF55785">
    <property type="entry name" value="PYP-like sensor domain (PAS domain)"/>
    <property type="match status" value="1"/>
</dbReference>
<dbReference type="AlphaFoldDB" id="A0A948RXJ7"/>
<feature type="transmembrane region" description="Helical" evidence="9">
    <location>
        <begin position="50"/>
        <end position="69"/>
    </location>
</feature>
<dbReference type="InterPro" id="IPR005467">
    <property type="entry name" value="His_kinase_dom"/>
</dbReference>
<evidence type="ECO:0000259" key="10">
    <source>
        <dbReference type="PROSITE" id="PS50109"/>
    </source>
</evidence>
<comment type="caution">
    <text evidence="11">The sequence shown here is derived from an EMBL/GenBank/DDBJ whole genome shotgun (WGS) entry which is preliminary data.</text>
</comment>
<keyword evidence="9" id="KW-1133">Transmembrane helix</keyword>
<gene>
    <name evidence="11" type="ORF">KJ970_10980</name>
</gene>
<dbReference type="InterPro" id="IPR003594">
    <property type="entry name" value="HATPase_dom"/>
</dbReference>
<dbReference type="InterPro" id="IPR013656">
    <property type="entry name" value="PAS_4"/>
</dbReference>
<evidence type="ECO:0000256" key="4">
    <source>
        <dbReference type="ARBA" id="ARBA00022679"/>
    </source>
</evidence>
<dbReference type="EMBL" id="JAHJDP010000061">
    <property type="protein sequence ID" value="MBU2691439.1"/>
    <property type="molecule type" value="Genomic_DNA"/>
</dbReference>
<dbReference type="InterPro" id="IPR035965">
    <property type="entry name" value="PAS-like_dom_sf"/>
</dbReference>
<dbReference type="PANTHER" id="PTHR43065:SF10">
    <property type="entry name" value="PEROXIDE STRESS-ACTIVATED HISTIDINE KINASE MAK3"/>
    <property type="match status" value="1"/>
</dbReference>
<evidence type="ECO:0000256" key="1">
    <source>
        <dbReference type="ARBA" id="ARBA00000085"/>
    </source>
</evidence>
<dbReference type="InterPro" id="IPR003661">
    <property type="entry name" value="HisK_dim/P_dom"/>
</dbReference>
<dbReference type="PROSITE" id="PS50109">
    <property type="entry name" value="HIS_KIN"/>
    <property type="match status" value="1"/>
</dbReference>
<evidence type="ECO:0000313" key="12">
    <source>
        <dbReference type="Proteomes" id="UP000777784"/>
    </source>
</evidence>
<evidence type="ECO:0000256" key="6">
    <source>
        <dbReference type="ARBA" id="ARBA00022777"/>
    </source>
</evidence>
<evidence type="ECO:0000313" key="11">
    <source>
        <dbReference type="EMBL" id="MBU2691439.1"/>
    </source>
</evidence>
<feature type="transmembrane region" description="Helical" evidence="9">
    <location>
        <begin position="76"/>
        <end position="95"/>
    </location>
</feature>
<dbReference type="CDD" id="cd00082">
    <property type="entry name" value="HisKA"/>
    <property type="match status" value="1"/>
</dbReference>
<dbReference type="EC" id="2.7.13.3" evidence="2"/>
<evidence type="ECO:0000256" key="3">
    <source>
        <dbReference type="ARBA" id="ARBA00022553"/>
    </source>
</evidence>
<proteinExistence type="predicted"/>
<comment type="catalytic activity">
    <reaction evidence="1">
        <text>ATP + protein L-histidine = ADP + protein N-phospho-L-histidine.</text>
        <dbReference type="EC" id="2.7.13.3"/>
    </reaction>
</comment>
<organism evidence="11 12">
    <name type="scientific">Eiseniibacteriota bacterium</name>
    <dbReference type="NCBI Taxonomy" id="2212470"/>
    <lineage>
        <taxon>Bacteria</taxon>
        <taxon>Candidatus Eiseniibacteriota</taxon>
    </lineage>
</organism>
<dbReference type="PRINTS" id="PR00344">
    <property type="entry name" value="BCTRLSENSOR"/>
</dbReference>
<feature type="transmembrane region" description="Helical" evidence="9">
    <location>
        <begin position="21"/>
        <end position="44"/>
    </location>
</feature>
<feature type="transmembrane region" description="Helical" evidence="9">
    <location>
        <begin position="162"/>
        <end position="182"/>
    </location>
</feature>
<evidence type="ECO:0000256" key="8">
    <source>
        <dbReference type="ARBA" id="ARBA00023012"/>
    </source>
</evidence>
<dbReference type="Gene3D" id="3.30.565.10">
    <property type="entry name" value="Histidine kinase-like ATPase, C-terminal domain"/>
    <property type="match status" value="1"/>
</dbReference>
<keyword evidence="4" id="KW-0808">Transferase</keyword>
<accession>A0A948RXJ7</accession>
<reference evidence="11" key="1">
    <citation type="submission" date="2021-05" db="EMBL/GenBank/DDBJ databases">
        <title>Energy efficiency and biological interactions define the core microbiome of deep oligotrophic groundwater.</title>
        <authorList>
            <person name="Mehrshad M."/>
            <person name="Lopez-Fernandez M."/>
            <person name="Bell E."/>
            <person name="Bernier-Latmani R."/>
            <person name="Bertilsson S."/>
            <person name="Dopson M."/>
        </authorList>
    </citation>
    <scope>NUCLEOTIDE SEQUENCE</scope>
    <source>
        <strain evidence="11">Modern_marine.mb.64</strain>
    </source>
</reference>
<name>A0A948RXJ7_UNCEI</name>
<evidence type="ECO:0000256" key="5">
    <source>
        <dbReference type="ARBA" id="ARBA00022741"/>
    </source>
</evidence>
<dbReference type="InterPro" id="IPR004358">
    <property type="entry name" value="Sig_transdc_His_kin-like_C"/>
</dbReference>
<dbReference type="InterPro" id="IPR036097">
    <property type="entry name" value="HisK_dim/P_sf"/>
</dbReference>
<keyword evidence="8" id="KW-0902">Two-component regulatory system</keyword>
<dbReference type="PANTHER" id="PTHR43065">
    <property type="entry name" value="SENSOR HISTIDINE KINASE"/>
    <property type="match status" value="1"/>
</dbReference>
<evidence type="ECO:0000256" key="7">
    <source>
        <dbReference type="ARBA" id="ARBA00022840"/>
    </source>
</evidence>
<keyword evidence="9" id="KW-0472">Membrane</keyword>
<keyword evidence="7" id="KW-0067">ATP-binding</keyword>
<dbReference type="Pfam" id="PF02518">
    <property type="entry name" value="HATPase_c"/>
    <property type="match status" value="1"/>
</dbReference>
<evidence type="ECO:0000256" key="9">
    <source>
        <dbReference type="SAM" id="Phobius"/>
    </source>
</evidence>
<keyword evidence="6" id="KW-0418">Kinase</keyword>
<dbReference type="SMART" id="SM00387">
    <property type="entry name" value="HATPase_c"/>
    <property type="match status" value="1"/>
</dbReference>
<dbReference type="Gene3D" id="1.10.287.130">
    <property type="match status" value="1"/>
</dbReference>
<sequence>MWLRVGIKGDILDREAQTSVLPFRSYIIGRLILGLGVAFLLHPMGVSDQSILFIAGLLILTSLLSLGFLRRDSGEPISLTGLLLTDVLIETFIILKTGAHQSPFFVLYGFSVLCAGLLLALGGGLSFGILAAGASLGLAWLTPPAKEPMAATAVFPIPITRFALQALFLIGLGLASGSLATLGRRKEKAIIETRQRLKETELEAGTILNHLPWGVITCDETGLIHLMNPAAMKILSIVDHGFTPPYPQRLETLDKYGGGAISDLARRAMEEKREQWCHETEIRLNSEDSARVKPVEIVTAPIGGQGVSRGVVILFQDLTDRKRLETLSRRQDRLAALGRLSAGLAHEMRNSLKPISGSAELLSSMRLPPEASSLMDLILRESETLERFLESYLDMARDKALQIEDVCIDSLIQEELEALQLNPRWHAGITWDVYFIRKIQNVLPVDREQMRRALRNILLNAMEATTKGGIRVTLEERAGPFFRIRIRDWGCGMSREVVDNLFTPLYTTKAEGTGLGLCHARRVIERHGGRLSILSRSGKGTLMTIDLPLSQTEEQAA</sequence>
<dbReference type="GO" id="GO:0005524">
    <property type="term" value="F:ATP binding"/>
    <property type="evidence" value="ECO:0007669"/>
    <property type="project" value="UniProtKB-KW"/>
</dbReference>
<dbReference type="SMART" id="SM00388">
    <property type="entry name" value="HisKA"/>
    <property type="match status" value="1"/>
</dbReference>
<dbReference type="SUPFAM" id="SSF55874">
    <property type="entry name" value="ATPase domain of HSP90 chaperone/DNA topoisomerase II/histidine kinase"/>
    <property type="match status" value="1"/>
</dbReference>
<feature type="transmembrane region" description="Helical" evidence="9">
    <location>
        <begin position="125"/>
        <end position="142"/>
    </location>
</feature>
<evidence type="ECO:0000256" key="2">
    <source>
        <dbReference type="ARBA" id="ARBA00012438"/>
    </source>
</evidence>
<dbReference type="Gene3D" id="3.30.450.20">
    <property type="entry name" value="PAS domain"/>
    <property type="match status" value="1"/>
</dbReference>
<dbReference type="InterPro" id="IPR036890">
    <property type="entry name" value="HATPase_C_sf"/>
</dbReference>
<dbReference type="SUPFAM" id="SSF47384">
    <property type="entry name" value="Homodimeric domain of signal transducing histidine kinase"/>
    <property type="match status" value="1"/>
</dbReference>
<dbReference type="Pfam" id="PF08448">
    <property type="entry name" value="PAS_4"/>
    <property type="match status" value="1"/>
</dbReference>
<protein>
    <recommendedName>
        <fullName evidence="2">histidine kinase</fullName>
        <ecNumber evidence="2">2.7.13.3</ecNumber>
    </recommendedName>
</protein>